<organism evidence="7">
    <name type="scientific">Candidatus Enterococcus clewellii</name>
    <dbReference type="NCBI Taxonomy" id="1834193"/>
    <lineage>
        <taxon>Bacteria</taxon>
        <taxon>Bacillati</taxon>
        <taxon>Bacillota</taxon>
        <taxon>Bacilli</taxon>
        <taxon>Lactobacillales</taxon>
        <taxon>Enterococcaceae</taxon>
        <taxon>Enterococcus</taxon>
    </lineage>
</organism>
<evidence type="ECO:0000256" key="2">
    <source>
        <dbReference type="ARBA" id="ARBA00009370"/>
    </source>
</evidence>
<keyword evidence="3" id="KW-0472">Membrane</keyword>
<gene>
    <name evidence="8" type="ORF">A5888_003248</name>
    <name evidence="7" type="ORF">A5888_003807</name>
    <name evidence="6" type="ORF">A5888_003947</name>
</gene>
<evidence type="ECO:0000313" key="7">
    <source>
        <dbReference type="EMBL" id="OTP10509.1"/>
    </source>
</evidence>
<sequence>MGEKKKQTRKKSETLEAIGHPNVASKKAIRKRQKKRTVHRKTNTKRKTIAKNNVNQLTKAVKQKRKRRPKQKKQVKKILFQLGISLLLTAGLVYLISLFTFTIQQMEGYMMAPTVADGEILFVNKRRAIRRFDLVLIKDEGDSSLSVRRVIGLPTERLFYKNDELFVNDIYQVERFLEKKLYESHQMGMILTPDFTLSQVIGETVIPKEEYFVMGDNRTYAQDSRDYGTVKKTQIIGVIKMRLFPFHKLSGL</sequence>
<dbReference type="PRINTS" id="PR00727">
    <property type="entry name" value="LEADERPTASE"/>
</dbReference>
<dbReference type="GO" id="GO:0009003">
    <property type="term" value="F:signal peptidase activity"/>
    <property type="evidence" value="ECO:0007669"/>
    <property type="project" value="UniProtKB-EC"/>
</dbReference>
<dbReference type="EMBL" id="CP147247">
    <property type="protein sequence ID" value="WYJ91480.1"/>
    <property type="molecule type" value="Genomic_DNA"/>
</dbReference>
<feature type="region of interest" description="Disordered" evidence="4">
    <location>
        <begin position="1"/>
        <end position="45"/>
    </location>
</feature>
<dbReference type="Proteomes" id="UP000195141">
    <property type="component" value="Chromosome"/>
</dbReference>
<name>A0A242JYW4_9ENTE</name>
<dbReference type="AlphaFoldDB" id="A0A242JYW4"/>
<dbReference type="PANTHER" id="PTHR43390">
    <property type="entry name" value="SIGNAL PEPTIDASE I"/>
    <property type="match status" value="1"/>
</dbReference>
<proteinExistence type="inferred from homology"/>
<dbReference type="GO" id="GO:0006465">
    <property type="term" value="P:signal peptide processing"/>
    <property type="evidence" value="ECO:0007669"/>
    <property type="project" value="InterPro"/>
</dbReference>
<dbReference type="InterPro" id="IPR036286">
    <property type="entry name" value="LexA/Signal_pep-like_sf"/>
</dbReference>
<keyword evidence="9" id="KW-1185">Reference proteome</keyword>
<keyword evidence="3" id="KW-0812">Transmembrane</keyword>
<evidence type="ECO:0000313" key="6">
    <source>
        <dbReference type="EMBL" id="OTP09751.1"/>
    </source>
</evidence>
<dbReference type="Pfam" id="PF10502">
    <property type="entry name" value="Peptidase_S26"/>
    <property type="match status" value="1"/>
</dbReference>
<feature type="transmembrane region" description="Helical" evidence="3">
    <location>
        <begin position="78"/>
        <end position="101"/>
    </location>
</feature>
<dbReference type="NCBIfam" id="TIGR02227">
    <property type="entry name" value="sigpep_I_bact"/>
    <property type="match status" value="1"/>
</dbReference>
<evidence type="ECO:0000256" key="1">
    <source>
        <dbReference type="ARBA" id="ARBA00004401"/>
    </source>
</evidence>
<keyword evidence="3" id="KW-1133">Transmembrane helix</keyword>
<evidence type="ECO:0000313" key="8">
    <source>
        <dbReference type="EMBL" id="WYJ91480.1"/>
    </source>
</evidence>
<keyword evidence="3" id="KW-0378">Hydrolase</keyword>
<reference evidence="8" key="3">
    <citation type="submission" date="2024-03" db="EMBL/GenBank/DDBJ databases">
        <title>The Genome Sequence of Enterococcus sp. DIV0242b.</title>
        <authorList>
            <consortium name="The Broad Institute Genomics Platform"/>
            <consortium name="The Broad Institute Microbial Omics Core"/>
            <consortium name="The Broad Institute Genomic Center for Infectious Diseases"/>
            <person name="Earl A."/>
            <person name="Manson A."/>
            <person name="Gilmore M."/>
            <person name="Schwartman J."/>
            <person name="Shea T."/>
            <person name="Abouelleil A."/>
            <person name="Cao P."/>
            <person name="Chapman S."/>
            <person name="Cusick C."/>
            <person name="Young S."/>
            <person name="Neafsey D."/>
            <person name="Nusbaum C."/>
            <person name="Birren B."/>
        </authorList>
    </citation>
    <scope>NUCLEOTIDE SEQUENCE</scope>
    <source>
        <strain evidence="8">9E7_DIV0242</strain>
    </source>
</reference>
<dbReference type="InterPro" id="IPR019533">
    <property type="entry name" value="Peptidase_S26"/>
</dbReference>
<dbReference type="Gene3D" id="2.10.109.10">
    <property type="entry name" value="Umud Fragment, subunit A"/>
    <property type="match status" value="1"/>
</dbReference>
<dbReference type="EMBL" id="NGMM01000008">
    <property type="protein sequence ID" value="OTP10509.1"/>
    <property type="molecule type" value="Genomic_DNA"/>
</dbReference>
<feature type="compositionally biased region" description="Basic residues" evidence="4">
    <location>
        <begin position="27"/>
        <end position="45"/>
    </location>
</feature>
<accession>A0A242JYW4</accession>
<dbReference type="EMBL" id="NGMM01000009">
    <property type="protein sequence ID" value="OTP09751.1"/>
    <property type="molecule type" value="Genomic_DNA"/>
</dbReference>
<dbReference type="GO" id="GO:0005886">
    <property type="term" value="C:plasma membrane"/>
    <property type="evidence" value="ECO:0007669"/>
    <property type="project" value="UniProtKB-SubCell"/>
</dbReference>
<comment type="catalytic activity">
    <reaction evidence="3">
        <text>Cleavage of hydrophobic, N-terminal signal or leader sequences from secreted and periplasmic proteins.</text>
        <dbReference type="EC" id="3.4.21.89"/>
    </reaction>
</comment>
<evidence type="ECO:0000256" key="3">
    <source>
        <dbReference type="RuleBase" id="RU362042"/>
    </source>
</evidence>
<dbReference type="RefSeq" id="WP_086350798.1">
    <property type="nucleotide sequence ID" value="NZ_CP147247.1"/>
</dbReference>
<dbReference type="OrthoDB" id="2188996at2"/>
<dbReference type="InterPro" id="IPR000223">
    <property type="entry name" value="Pept_S26A_signal_pept_1"/>
</dbReference>
<keyword evidence="3" id="KW-0645">Protease</keyword>
<dbReference type="CDD" id="cd06530">
    <property type="entry name" value="S26_SPase_I"/>
    <property type="match status" value="1"/>
</dbReference>
<feature type="compositionally biased region" description="Basic and acidic residues" evidence="4">
    <location>
        <begin position="1"/>
        <end position="14"/>
    </location>
</feature>
<comment type="similarity">
    <text evidence="2 3">Belongs to the peptidase S26 family.</text>
</comment>
<reference evidence="8" key="2">
    <citation type="submission" date="2017-05" db="EMBL/GenBank/DDBJ databases">
        <authorList>
            <consortium name="The Broad Institute Genomics Platform"/>
            <consortium name="The Broad Institute Genomic Center for Infectious Diseases"/>
            <person name="Earl A."/>
            <person name="Manson A."/>
            <person name="Schwartman J."/>
            <person name="Gilmore M."/>
            <person name="Abouelleil A."/>
            <person name="Cao P."/>
            <person name="Chapman S."/>
            <person name="Cusick C."/>
            <person name="Shea T."/>
            <person name="Young S."/>
            <person name="Neafsey D."/>
            <person name="Nusbaum C."/>
            <person name="Birren B."/>
        </authorList>
    </citation>
    <scope>NUCLEOTIDE SEQUENCE</scope>
    <source>
        <strain evidence="8">9E7_DIV0242</strain>
    </source>
</reference>
<reference evidence="7" key="1">
    <citation type="submission" date="2017-05" db="EMBL/GenBank/DDBJ databases">
        <title>The Genome Sequence of Enterococcus sp. 9E7_DIV0242.</title>
        <authorList>
            <consortium name="The Broad Institute Genomics Platform"/>
            <consortium name="The Broad Institute Genomic Center for Infectious Diseases"/>
            <person name="Earl A."/>
            <person name="Manson A."/>
            <person name="Schwartman J."/>
            <person name="Gilmore M."/>
            <person name="Abouelleil A."/>
            <person name="Cao P."/>
            <person name="Chapman S."/>
            <person name="Cusick C."/>
            <person name="Shea T."/>
            <person name="Young S."/>
            <person name="Neafsey D."/>
            <person name="Nusbaum C."/>
            <person name="Birren B."/>
        </authorList>
    </citation>
    <scope>NUCLEOTIDE SEQUENCE [LARGE SCALE GENOMIC DNA]</scope>
    <source>
        <strain evidence="7">9E7_DIV0242</strain>
    </source>
</reference>
<evidence type="ECO:0000259" key="5">
    <source>
        <dbReference type="Pfam" id="PF10502"/>
    </source>
</evidence>
<comment type="subcellular location">
    <subcellularLocation>
        <location evidence="1">Cell membrane</location>
        <topology evidence="1">Single-pass type II membrane protein</topology>
    </subcellularLocation>
    <subcellularLocation>
        <location evidence="3">Membrane</location>
        <topology evidence="3">Single-pass type II membrane protein</topology>
    </subcellularLocation>
</comment>
<evidence type="ECO:0000313" key="9">
    <source>
        <dbReference type="Proteomes" id="UP000195141"/>
    </source>
</evidence>
<feature type="domain" description="Peptidase S26" evidence="5">
    <location>
        <begin position="82"/>
        <end position="243"/>
    </location>
</feature>
<dbReference type="GO" id="GO:0004252">
    <property type="term" value="F:serine-type endopeptidase activity"/>
    <property type="evidence" value="ECO:0007669"/>
    <property type="project" value="InterPro"/>
</dbReference>
<protein>
    <recommendedName>
        <fullName evidence="3">Signal peptidase I</fullName>
        <ecNumber evidence="3">3.4.21.89</ecNumber>
    </recommendedName>
</protein>
<evidence type="ECO:0000256" key="4">
    <source>
        <dbReference type="SAM" id="MobiDB-lite"/>
    </source>
</evidence>
<dbReference type="EC" id="3.4.21.89" evidence="3"/>
<dbReference type="PANTHER" id="PTHR43390:SF1">
    <property type="entry name" value="CHLOROPLAST PROCESSING PEPTIDASE"/>
    <property type="match status" value="1"/>
</dbReference>
<dbReference type="SUPFAM" id="SSF51306">
    <property type="entry name" value="LexA/Signal peptidase"/>
    <property type="match status" value="1"/>
</dbReference>